<evidence type="ECO:0000313" key="2">
    <source>
        <dbReference type="EMBL" id="QJA68264.1"/>
    </source>
</evidence>
<evidence type="ECO:0000256" key="1">
    <source>
        <dbReference type="SAM" id="MobiDB-lite"/>
    </source>
</evidence>
<feature type="region of interest" description="Disordered" evidence="1">
    <location>
        <begin position="1"/>
        <end position="23"/>
    </location>
</feature>
<reference evidence="2" key="1">
    <citation type="submission" date="2020-03" db="EMBL/GenBank/DDBJ databases">
        <title>The deep terrestrial virosphere.</title>
        <authorList>
            <person name="Holmfeldt K."/>
            <person name="Nilsson E."/>
            <person name="Simone D."/>
            <person name="Lopez-Fernandez M."/>
            <person name="Wu X."/>
            <person name="de Brujin I."/>
            <person name="Lundin D."/>
            <person name="Andersson A."/>
            <person name="Bertilsson S."/>
            <person name="Dopson M."/>
        </authorList>
    </citation>
    <scope>NUCLEOTIDE SEQUENCE</scope>
    <source>
        <strain evidence="2">MM415A07379</strain>
    </source>
</reference>
<gene>
    <name evidence="2" type="ORF">MM415A07379_0001</name>
</gene>
<protein>
    <submittedName>
        <fullName evidence="2">Uncharacterized protein</fullName>
    </submittedName>
</protein>
<dbReference type="EMBL" id="MT141602">
    <property type="protein sequence ID" value="QJA68264.1"/>
    <property type="molecule type" value="Genomic_DNA"/>
</dbReference>
<accession>A0A6M3JDZ6</accession>
<proteinExistence type="predicted"/>
<organism evidence="2">
    <name type="scientific">viral metagenome</name>
    <dbReference type="NCBI Taxonomy" id="1070528"/>
    <lineage>
        <taxon>unclassified sequences</taxon>
        <taxon>metagenomes</taxon>
        <taxon>organismal metagenomes</taxon>
    </lineage>
</organism>
<sequence length="64" mass="7496">MKRTFGRYSHHYNGKTNSRGKRKLSKIHKGLNSGNVEKAFEEMNKLYQREDPFNGITNGNYALY</sequence>
<name>A0A6M3JDZ6_9ZZZZ</name>
<dbReference type="AlphaFoldDB" id="A0A6M3JDZ6"/>